<keyword evidence="1" id="KW-0472">Membrane</keyword>
<gene>
    <name evidence="2" type="ORF">C1638_000425</name>
</gene>
<reference evidence="2" key="1">
    <citation type="submission" date="2018-04" db="EMBL/GenBank/DDBJ databases">
        <title>Draft Genome Sequences of Chryseobacterium lactis NCTC11390T isolated from milk, Chryseobacterium oncorhynchi 701B-08T from rainbow trout, and Chryseobacterium viscerum 687B-08T from diseased fish.</title>
        <authorList>
            <person name="Jeong J.-J."/>
            <person name="Lee Y.J."/>
            <person name="Pathiraja D."/>
            <person name="Park B."/>
            <person name="Choi I.-G."/>
            <person name="Kim K.D."/>
        </authorList>
    </citation>
    <scope>NUCLEOTIDE SEQUENCE [LARGE SCALE GENOMIC DNA]</scope>
    <source>
        <strain evidence="2">701B-08</strain>
    </source>
</reference>
<feature type="transmembrane region" description="Helical" evidence="1">
    <location>
        <begin position="48"/>
        <end position="71"/>
    </location>
</feature>
<comment type="caution">
    <text evidence="2">The sequence shown here is derived from an EMBL/GenBank/DDBJ whole genome shotgun (WGS) entry which is preliminary data.</text>
</comment>
<proteinExistence type="predicted"/>
<keyword evidence="1" id="KW-1133">Transmembrane helix</keyword>
<name>A0A316X0A1_9FLAO</name>
<evidence type="ECO:0000256" key="1">
    <source>
        <dbReference type="SAM" id="Phobius"/>
    </source>
</evidence>
<protein>
    <submittedName>
        <fullName evidence="2">Uncharacterized protein</fullName>
    </submittedName>
</protein>
<keyword evidence="1" id="KW-0812">Transmembrane</keyword>
<sequence length="309" mass="34414">MMNNPMMYNDPDGEFWMWLAGAVVGGYLNGVAANGGNWNPTKWNWEKTWSAVLGGAIGGAAISGALGNIAIKSFLPGIVSGGLNSAFSGGNFLGGILNGVSYSESLFYNKVTSSNISEQLNRRAEYDETNSFYDILYYDFLFRKDGSSILKDQLSKNYQLSGSPDLSDAGLMKMVDVTPELKRLYELGGKSAKFNMVRGIPSSRLGAVTLGETRGVTVILSRMGILNNFDLALTIGHEFINVYHNVRYRKEWMSIYKDTSGRKYTNISEIEAHTWSKLMGDPSADENLKFYRDYLLKTYHMNYKPQNAY</sequence>
<organism evidence="2 3">
    <name type="scientific">Chryseobacterium oncorhynchi</name>
    <dbReference type="NCBI Taxonomy" id="741074"/>
    <lineage>
        <taxon>Bacteria</taxon>
        <taxon>Pseudomonadati</taxon>
        <taxon>Bacteroidota</taxon>
        <taxon>Flavobacteriia</taxon>
        <taxon>Flavobacteriales</taxon>
        <taxon>Weeksellaceae</taxon>
        <taxon>Chryseobacterium group</taxon>
        <taxon>Chryseobacterium</taxon>
    </lineage>
</organism>
<evidence type="ECO:0000313" key="3">
    <source>
        <dbReference type="Proteomes" id="UP000236182"/>
    </source>
</evidence>
<dbReference type="Proteomes" id="UP000236182">
    <property type="component" value="Unassembled WGS sequence"/>
</dbReference>
<feature type="transmembrane region" description="Helical" evidence="1">
    <location>
        <begin position="15"/>
        <end position="36"/>
    </location>
</feature>
<dbReference type="OrthoDB" id="1246876at2"/>
<dbReference type="RefSeq" id="WP_109617196.1">
    <property type="nucleotide sequence ID" value="NZ_PPEI02000001.1"/>
</dbReference>
<evidence type="ECO:0000313" key="2">
    <source>
        <dbReference type="EMBL" id="PWN67114.1"/>
    </source>
</evidence>
<dbReference type="EMBL" id="PPEI02000001">
    <property type="protein sequence ID" value="PWN67114.1"/>
    <property type="molecule type" value="Genomic_DNA"/>
</dbReference>
<keyword evidence="3" id="KW-1185">Reference proteome</keyword>
<accession>A0A316X0A1</accession>
<dbReference type="AlphaFoldDB" id="A0A316X0A1"/>